<dbReference type="Proteomes" id="UP001497497">
    <property type="component" value="Unassembled WGS sequence"/>
</dbReference>
<reference evidence="2 3" key="1">
    <citation type="submission" date="2024-04" db="EMBL/GenBank/DDBJ databases">
        <authorList>
            <consortium name="Genoscope - CEA"/>
            <person name="William W."/>
        </authorList>
    </citation>
    <scope>NUCLEOTIDE SEQUENCE [LARGE SCALE GENOMIC DNA]</scope>
</reference>
<keyword evidence="3" id="KW-1185">Reference proteome</keyword>
<evidence type="ECO:0000256" key="1">
    <source>
        <dbReference type="SAM" id="MobiDB-lite"/>
    </source>
</evidence>
<feature type="compositionally biased region" description="Polar residues" evidence="1">
    <location>
        <begin position="65"/>
        <end position="83"/>
    </location>
</feature>
<gene>
    <name evidence="2" type="ORF">GSLYS_00004564001</name>
</gene>
<dbReference type="AlphaFoldDB" id="A0AAV2HDA2"/>
<organism evidence="2 3">
    <name type="scientific">Lymnaea stagnalis</name>
    <name type="common">Great pond snail</name>
    <name type="synonym">Helix stagnalis</name>
    <dbReference type="NCBI Taxonomy" id="6523"/>
    <lineage>
        <taxon>Eukaryota</taxon>
        <taxon>Metazoa</taxon>
        <taxon>Spiralia</taxon>
        <taxon>Lophotrochozoa</taxon>
        <taxon>Mollusca</taxon>
        <taxon>Gastropoda</taxon>
        <taxon>Heterobranchia</taxon>
        <taxon>Euthyneura</taxon>
        <taxon>Panpulmonata</taxon>
        <taxon>Hygrophila</taxon>
        <taxon>Lymnaeoidea</taxon>
        <taxon>Lymnaeidae</taxon>
        <taxon>Lymnaea</taxon>
    </lineage>
</organism>
<feature type="compositionally biased region" description="Polar residues" evidence="1">
    <location>
        <begin position="105"/>
        <end position="120"/>
    </location>
</feature>
<accession>A0AAV2HDA2</accession>
<evidence type="ECO:0000313" key="3">
    <source>
        <dbReference type="Proteomes" id="UP001497497"/>
    </source>
</evidence>
<sequence length="360" mass="38583">LGSGDRNTKTSANCNTPQEEATLCPLTAAEFTNAEGEVIKLKKNCDVNSLEILNASSDRCPKRQGQVSVKDTDSPLETLSASGMSFGDSVLVPSESMSGEKVHQSKSSGAAKTAGPSSSLPNIGAVPLAKLCLFGRLDSKPVSETPSQTSSTDNLNDTFQVLKPALLNTPCIDSSQRSKLESQTVLRPLPLPHQRPPYELNKQKFQPNEKLALAQKPDVQTEDVGNKLQGVKDNKMEGSSALSPVSRLPIKSCGSTYSSIPWIPRGNERDDKSRRVSMEINTRQGQNKPKSAFSGQVTNRTGCISPLSATRQSPTTSSLNNINTLKSSFLDPPSVREKSRPLTSACCINANNVHSLSSSK</sequence>
<feature type="region of interest" description="Disordered" evidence="1">
    <location>
        <begin position="61"/>
        <end position="120"/>
    </location>
</feature>
<comment type="caution">
    <text evidence="2">The sequence shown here is derived from an EMBL/GenBank/DDBJ whole genome shotgun (WGS) entry which is preliminary data.</text>
</comment>
<dbReference type="EMBL" id="CAXITT010000069">
    <property type="protein sequence ID" value="CAL1530434.1"/>
    <property type="molecule type" value="Genomic_DNA"/>
</dbReference>
<protein>
    <submittedName>
        <fullName evidence="2">Uncharacterized protein</fullName>
    </submittedName>
</protein>
<feature type="non-terminal residue" evidence="2">
    <location>
        <position position="1"/>
    </location>
</feature>
<proteinExistence type="predicted"/>
<evidence type="ECO:0000313" key="2">
    <source>
        <dbReference type="EMBL" id="CAL1530434.1"/>
    </source>
</evidence>
<name>A0AAV2HDA2_LYMST</name>